<proteinExistence type="predicted"/>
<protein>
    <submittedName>
        <fullName evidence="1">Uncharacterized protein</fullName>
    </submittedName>
</protein>
<organism evidence="1 2">
    <name type="scientific">Paractinoplanes rhizophilus</name>
    <dbReference type="NCBI Taxonomy" id="1416877"/>
    <lineage>
        <taxon>Bacteria</taxon>
        <taxon>Bacillati</taxon>
        <taxon>Actinomycetota</taxon>
        <taxon>Actinomycetes</taxon>
        <taxon>Micromonosporales</taxon>
        <taxon>Micromonosporaceae</taxon>
        <taxon>Paractinoplanes</taxon>
    </lineage>
</organism>
<accession>A0ABW2I371</accession>
<evidence type="ECO:0000313" key="2">
    <source>
        <dbReference type="Proteomes" id="UP001596548"/>
    </source>
</evidence>
<dbReference type="RefSeq" id="WP_378976531.1">
    <property type="nucleotide sequence ID" value="NZ_JBHTBJ010000048.1"/>
</dbReference>
<dbReference type="EMBL" id="JBHTBJ010000048">
    <property type="protein sequence ID" value="MFC7279320.1"/>
    <property type="molecule type" value="Genomic_DNA"/>
</dbReference>
<keyword evidence="2" id="KW-1185">Reference proteome</keyword>
<reference evidence="2" key="1">
    <citation type="journal article" date="2019" name="Int. J. Syst. Evol. Microbiol.">
        <title>The Global Catalogue of Microorganisms (GCM) 10K type strain sequencing project: providing services to taxonomists for standard genome sequencing and annotation.</title>
        <authorList>
            <consortium name="The Broad Institute Genomics Platform"/>
            <consortium name="The Broad Institute Genome Sequencing Center for Infectious Disease"/>
            <person name="Wu L."/>
            <person name="Ma J."/>
        </authorList>
    </citation>
    <scope>NUCLEOTIDE SEQUENCE [LARGE SCALE GENOMIC DNA]</scope>
    <source>
        <strain evidence="2">XZYJT-10</strain>
    </source>
</reference>
<gene>
    <name evidence="1" type="ORF">ACFQS1_35610</name>
</gene>
<sequence>MTIEQERLTPWLIHDLPRIAWIVEYRLAELTTQERQIVRDAIARMQRALDQDAI</sequence>
<name>A0ABW2I371_9ACTN</name>
<dbReference type="Proteomes" id="UP001596548">
    <property type="component" value="Unassembled WGS sequence"/>
</dbReference>
<comment type="caution">
    <text evidence="1">The sequence shown here is derived from an EMBL/GenBank/DDBJ whole genome shotgun (WGS) entry which is preliminary data.</text>
</comment>
<evidence type="ECO:0000313" key="1">
    <source>
        <dbReference type="EMBL" id="MFC7279320.1"/>
    </source>
</evidence>